<keyword evidence="2" id="KW-0560">Oxidoreductase</keyword>
<evidence type="ECO:0000313" key="2">
    <source>
        <dbReference type="EMBL" id="OIQ68245.1"/>
    </source>
</evidence>
<dbReference type="GO" id="GO:0050660">
    <property type="term" value="F:flavin adenine dinucleotide binding"/>
    <property type="evidence" value="ECO:0007669"/>
    <property type="project" value="TreeGrafter"/>
</dbReference>
<dbReference type="InterPro" id="IPR016156">
    <property type="entry name" value="FAD/NAD-linked_Rdtase_dimer_sf"/>
</dbReference>
<dbReference type="InterPro" id="IPR004099">
    <property type="entry name" value="Pyr_nucl-diS_OxRdtase_dimer"/>
</dbReference>
<dbReference type="SUPFAM" id="SSF55424">
    <property type="entry name" value="FAD/NAD-linked reductases, dimerisation (C-terminal) domain"/>
    <property type="match status" value="1"/>
</dbReference>
<organism evidence="2">
    <name type="scientific">mine drainage metagenome</name>
    <dbReference type="NCBI Taxonomy" id="410659"/>
    <lineage>
        <taxon>unclassified sequences</taxon>
        <taxon>metagenomes</taxon>
        <taxon>ecological metagenomes</taxon>
    </lineage>
</organism>
<dbReference type="GO" id="GO:0004148">
    <property type="term" value="F:dihydrolipoyl dehydrogenase (NADH) activity"/>
    <property type="evidence" value="ECO:0007669"/>
    <property type="project" value="UniProtKB-EC"/>
</dbReference>
<comment type="caution">
    <text evidence="2">The sequence shown here is derived from an EMBL/GenBank/DDBJ whole genome shotgun (WGS) entry which is preliminary data.</text>
</comment>
<dbReference type="PANTHER" id="PTHR43014">
    <property type="entry name" value="MERCURIC REDUCTASE"/>
    <property type="match status" value="1"/>
</dbReference>
<protein>
    <submittedName>
        <fullName evidence="2">Dihydrolipoyl dehydrogenase</fullName>
        <ecNumber evidence="2">1.8.1.4</ecNumber>
    </submittedName>
</protein>
<dbReference type="Pfam" id="PF02852">
    <property type="entry name" value="Pyr_redox_dim"/>
    <property type="match status" value="1"/>
</dbReference>
<feature type="domain" description="Pyridine nucleotide-disulphide oxidoreductase dimerisation" evidence="1">
    <location>
        <begin position="2"/>
        <end position="107"/>
    </location>
</feature>
<reference evidence="2" key="1">
    <citation type="submission" date="2016-10" db="EMBL/GenBank/DDBJ databases">
        <title>Sequence of Gallionella enrichment culture.</title>
        <authorList>
            <person name="Poehlein A."/>
            <person name="Muehling M."/>
            <person name="Daniel R."/>
        </authorList>
    </citation>
    <scope>NUCLEOTIDE SEQUENCE</scope>
</reference>
<accession>A0A1J5PXA1</accession>
<dbReference type="AlphaFoldDB" id="A0A1J5PXA1"/>
<dbReference type="EMBL" id="MLJW01005426">
    <property type="protein sequence ID" value="OIQ68245.1"/>
    <property type="molecule type" value="Genomic_DNA"/>
</dbReference>
<evidence type="ECO:0000259" key="1">
    <source>
        <dbReference type="Pfam" id="PF02852"/>
    </source>
</evidence>
<dbReference type="PANTHER" id="PTHR43014:SF2">
    <property type="entry name" value="MERCURIC REDUCTASE"/>
    <property type="match status" value="1"/>
</dbReference>
<sequence>MSWVTFTDPELATFGLNEKQLKEKKIAYRRLEKDFTDDDRAVVDNYQYGKLVLLISKGSLFRKQKILGGTMVAPNAGELIQELILANTCQLSVKAIFNKVYPYPVASRVNQSLVTDLMSEGLTPTIKALLKKAYQIFS</sequence>
<gene>
    <name evidence="2" type="primary">lpdA_15</name>
    <name evidence="2" type="ORF">GALL_501670</name>
</gene>
<dbReference type="EC" id="1.8.1.4" evidence="2"/>
<proteinExistence type="predicted"/>
<dbReference type="GO" id="GO:0003955">
    <property type="term" value="F:NAD(P)H dehydrogenase (quinone) activity"/>
    <property type="evidence" value="ECO:0007669"/>
    <property type="project" value="TreeGrafter"/>
</dbReference>
<dbReference type="Gene3D" id="3.30.390.30">
    <property type="match status" value="1"/>
</dbReference>
<name>A0A1J5PXA1_9ZZZZ</name>